<dbReference type="EMBL" id="JARXRO010000014">
    <property type="protein sequence ID" value="MDH5833948.1"/>
    <property type="molecule type" value="Genomic_DNA"/>
</dbReference>
<organism evidence="1 2">
    <name type="scientific">Luteimonas kalidii</name>
    <dbReference type="NCBI Taxonomy" id="3042025"/>
    <lineage>
        <taxon>Bacteria</taxon>
        <taxon>Pseudomonadati</taxon>
        <taxon>Pseudomonadota</taxon>
        <taxon>Gammaproteobacteria</taxon>
        <taxon>Lysobacterales</taxon>
        <taxon>Lysobacteraceae</taxon>
        <taxon>Luteimonas</taxon>
    </lineage>
</organism>
<sequence>MHAANNPAMRQCWAAILGGCDKLSREHVVSQSVFASWCDCPTHVEGMHRTPSGHLPQSALTAKILCKKHNSALSVLDAEAGQLAEHLLHAAAGNQIGRPEIDGALIERWVFKTLINGLAAGWSDRRKWLPHEHIVRFIFGLGQVPHGCGLYSVDGSSEDLPNPQDASVTPLWAGSNPMTKKLLGGQIRINGLRLFAAFHDQVVLHLVGRPESPPRVFENEELRFVYRPAFISIGAPGSSENGLILRWQ</sequence>
<dbReference type="Proteomes" id="UP001156873">
    <property type="component" value="Unassembled WGS sequence"/>
</dbReference>
<reference evidence="1 2" key="1">
    <citation type="submission" date="2023-04" db="EMBL/GenBank/DDBJ databases">
        <title>Luteimonas sp. M1R5S59.</title>
        <authorList>
            <person name="Sun J.-Q."/>
        </authorList>
    </citation>
    <scope>NUCLEOTIDE SEQUENCE [LARGE SCALE GENOMIC DNA]</scope>
    <source>
        <strain evidence="1 2">M1R5S59</strain>
    </source>
</reference>
<proteinExistence type="predicted"/>
<accession>A0ABT6JTC7</accession>
<gene>
    <name evidence="1" type="ORF">QFW81_08415</name>
</gene>
<protein>
    <recommendedName>
        <fullName evidence="3">Restriction endonuclease</fullName>
    </recommendedName>
</protein>
<comment type="caution">
    <text evidence="1">The sequence shown here is derived from an EMBL/GenBank/DDBJ whole genome shotgun (WGS) entry which is preliminary data.</text>
</comment>
<name>A0ABT6JTC7_9GAMM</name>
<dbReference type="RefSeq" id="WP_280578257.1">
    <property type="nucleotide sequence ID" value="NZ_JARXRO010000014.1"/>
</dbReference>
<keyword evidence="2" id="KW-1185">Reference proteome</keyword>
<evidence type="ECO:0008006" key="3">
    <source>
        <dbReference type="Google" id="ProtNLM"/>
    </source>
</evidence>
<evidence type="ECO:0000313" key="2">
    <source>
        <dbReference type="Proteomes" id="UP001156873"/>
    </source>
</evidence>
<evidence type="ECO:0000313" key="1">
    <source>
        <dbReference type="EMBL" id="MDH5833948.1"/>
    </source>
</evidence>